<evidence type="ECO:0000256" key="4">
    <source>
        <dbReference type="ARBA" id="ARBA00023284"/>
    </source>
</evidence>
<dbReference type="Gene3D" id="3.40.30.10">
    <property type="entry name" value="Glutaredoxin"/>
    <property type="match status" value="1"/>
</dbReference>
<keyword evidence="7" id="KW-1185">Reference proteome</keyword>
<dbReference type="InterPro" id="IPR036249">
    <property type="entry name" value="Thioredoxin-like_sf"/>
</dbReference>
<keyword evidence="4" id="KW-0676">Redox-active center</keyword>
<keyword evidence="2" id="KW-0249">Electron transport</keyword>
<dbReference type="AlphaFoldDB" id="A0A9C7PZ75"/>
<dbReference type="GO" id="GO:0034599">
    <property type="term" value="P:cellular response to oxidative stress"/>
    <property type="evidence" value="ECO:0007669"/>
    <property type="project" value="TreeGrafter"/>
</dbReference>
<dbReference type="InterPro" id="IPR002109">
    <property type="entry name" value="Glutaredoxin"/>
</dbReference>
<keyword evidence="3" id="KW-1015">Disulfide bond</keyword>
<evidence type="ECO:0000256" key="3">
    <source>
        <dbReference type="ARBA" id="ARBA00023157"/>
    </source>
</evidence>
<evidence type="ECO:0000259" key="5">
    <source>
        <dbReference type="Pfam" id="PF00462"/>
    </source>
</evidence>
<dbReference type="PRINTS" id="PR00160">
    <property type="entry name" value="GLUTAREDOXIN"/>
</dbReference>
<comment type="caution">
    <text evidence="6">The sequence shown here is derived from an EMBL/GenBank/DDBJ whole genome shotgun (WGS) entry which is preliminary data.</text>
</comment>
<evidence type="ECO:0000313" key="6">
    <source>
        <dbReference type="EMBL" id="GJQ12587.1"/>
    </source>
</evidence>
<dbReference type="EMBL" id="BQMJ01000035">
    <property type="protein sequence ID" value="GJQ12587.1"/>
    <property type="molecule type" value="Genomic_DNA"/>
</dbReference>
<dbReference type="GO" id="GO:0015038">
    <property type="term" value="F:glutathione disulfide oxidoreductase activity"/>
    <property type="evidence" value="ECO:0007669"/>
    <property type="project" value="TreeGrafter"/>
</dbReference>
<evidence type="ECO:0000256" key="2">
    <source>
        <dbReference type="ARBA" id="ARBA00022982"/>
    </source>
</evidence>
<feature type="domain" description="Glutaredoxin" evidence="5">
    <location>
        <begin position="19"/>
        <end position="80"/>
    </location>
</feature>
<dbReference type="NCBIfam" id="TIGR02180">
    <property type="entry name" value="GRX_euk"/>
    <property type="match status" value="1"/>
</dbReference>
<proteinExistence type="predicted"/>
<organism evidence="6 7">
    <name type="scientific">Galdieria partita</name>
    <dbReference type="NCBI Taxonomy" id="83374"/>
    <lineage>
        <taxon>Eukaryota</taxon>
        <taxon>Rhodophyta</taxon>
        <taxon>Bangiophyceae</taxon>
        <taxon>Galdieriales</taxon>
        <taxon>Galdieriaceae</taxon>
        <taxon>Galdieria</taxon>
    </lineage>
</organism>
<gene>
    <name evidence="6" type="ORF">GpartN1_g4378.t1</name>
</gene>
<accession>A0A9C7PZ75</accession>
<evidence type="ECO:0000313" key="7">
    <source>
        <dbReference type="Proteomes" id="UP001061958"/>
    </source>
</evidence>
<dbReference type="PROSITE" id="PS00195">
    <property type="entry name" value="GLUTAREDOXIN_1"/>
    <property type="match status" value="1"/>
</dbReference>
<dbReference type="SUPFAM" id="SSF52833">
    <property type="entry name" value="Thioredoxin-like"/>
    <property type="match status" value="1"/>
</dbReference>
<protein>
    <recommendedName>
        <fullName evidence="5">Glutaredoxin domain-containing protein</fullName>
    </recommendedName>
</protein>
<reference evidence="6" key="2">
    <citation type="submission" date="2022-01" db="EMBL/GenBank/DDBJ databases">
        <authorList>
            <person name="Hirooka S."/>
            <person name="Miyagishima S.Y."/>
        </authorList>
    </citation>
    <scope>NUCLEOTIDE SEQUENCE</scope>
    <source>
        <strain evidence="6">NBRC 102759</strain>
    </source>
</reference>
<dbReference type="PROSITE" id="PS51354">
    <property type="entry name" value="GLUTAREDOXIN_2"/>
    <property type="match status" value="1"/>
</dbReference>
<dbReference type="CDD" id="cd03419">
    <property type="entry name" value="GRX_GRXh_1_2_like"/>
    <property type="match status" value="1"/>
</dbReference>
<dbReference type="InterPro" id="IPR011767">
    <property type="entry name" value="GLR_AS"/>
</dbReference>
<dbReference type="Pfam" id="PF00462">
    <property type="entry name" value="Glutaredoxin"/>
    <property type="match status" value="1"/>
</dbReference>
<sequence length="106" mass="11902">MSSSQAMMRVQQLISSAFVVVFSKSWCPFCDRVKHIFRTLGVSIKVVELNEEKDGSAMQTALYELTRQRTVPNVFINGQHLGGCDQVMELERKGALKKLLEPVLTA</sequence>
<dbReference type="InterPro" id="IPR011899">
    <property type="entry name" value="Glutaredoxin_euk/vir"/>
</dbReference>
<dbReference type="OrthoDB" id="418495at2759"/>
<reference evidence="6" key="1">
    <citation type="journal article" date="2022" name="Proc. Natl. Acad. Sci. U.S.A.">
        <title>Life cycle and functional genomics of the unicellular red alga Galdieria for elucidating algal and plant evolution and industrial use.</title>
        <authorList>
            <person name="Hirooka S."/>
            <person name="Itabashi T."/>
            <person name="Ichinose T.M."/>
            <person name="Onuma R."/>
            <person name="Fujiwara T."/>
            <person name="Yamashita S."/>
            <person name="Jong L.W."/>
            <person name="Tomita R."/>
            <person name="Iwane A.H."/>
            <person name="Miyagishima S.Y."/>
        </authorList>
    </citation>
    <scope>NUCLEOTIDE SEQUENCE</scope>
    <source>
        <strain evidence="6">NBRC 102759</strain>
    </source>
</reference>
<evidence type="ECO:0000256" key="1">
    <source>
        <dbReference type="ARBA" id="ARBA00022448"/>
    </source>
</evidence>
<dbReference type="Proteomes" id="UP001061958">
    <property type="component" value="Unassembled WGS sequence"/>
</dbReference>
<dbReference type="PANTHER" id="PTHR45694:SF18">
    <property type="entry name" value="GLUTAREDOXIN-1-RELATED"/>
    <property type="match status" value="1"/>
</dbReference>
<name>A0A9C7PZ75_9RHOD</name>
<dbReference type="InterPro" id="IPR014025">
    <property type="entry name" value="Glutaredoxin_subgr"/>
</dbReference>
<dbReference type="PANTHER" id="PTHR45694">
    <property type="entry name" value="GLUTAREDOXIN 2"/>
    <property type="match status" value="1"/>
</dbReference>
<dbReference type="GO" id="GO:0005737">
    <property type="term" value="C:cytoplasm"/>
    <property type="evidence" value="ECO:0007669"/>
    <property type="project" value="TreeGrafter"/>
</dbReference>
<dbReference type="FunFam" id="3.40.30.10:FF:000093">
    <property type="entry name" value="Glutaredoxin 2"/>
    <property type="match status" value="1"/>
</dbReference>
<keyword evidence="1" id="KW-0813">Transport</keyword>